<evidence type="ECO:0000313" key="1">
    <source>
        <dbReference type="EMBL" id="KRQ00560.1"/>
    </source>
</evidence>
<evidence type="ECO:0008006" key="3">
    <source>
        <dbReference type="Google" id="ProtNLM"/>
    </source>
</evidence>
<comment type="caution">
    <text evidence="1">The sequence shown here is derived from an EMBL/GenBank/DDBJ whole genome shotgun (WGS) entry which is preliminary data.</text>
</comment>
<protein>
    <recommendedName>
        <fullName evidence="3">Maleate isomerase</fullName>
    </recommendedName>
</protein>
<dbReference type="InterPro" id="IPR026286">
    <property type="entry name" value="MaiA/AMDase"/>
</dbReference>
<dbReference type="OrthoDB" id="9816064at2"/>
<dbReference type="AlphaFoldDB" id="A0A0R3CS30"/>
<accession>A0A0R3CS30</accession>
<proteinExistence type="predicted"/>
<dbReference type="PANTHER" id="PTHR40267:SF1">
    <property type="entry name" value="BLR3294 PROTEIN"/>
    <property type="match status" value="1"/>
</dbReference>
<dbReference type="Gene3D" id="3.40.50.12500">
    <property type="match status" value="1"/>
</dbReference>
<dbReference type="InterPro" id="IPR053714">
    <property type="entry name" value="Iso_Racemase_Enz_sf"/>
</dbReference>
<dbReference type="Proteomes" id="UP000051380">
    <property type="component" value="Unassembled WGS sequence"/>
</dbReference>
<evidence type="ECO:0000313" key="2">
    <source>
        <dbReference type="Proteomes" id="UP000051380"/>
    </source>
</evidence>
<sequence>MPQQSFGLGIIVPSSNTILERDYTSLGLDGVSFHFSRVLNSEDTVEQLTAMKESSREAARLLSHPRRMKGIALGCTGGSFVEVAGYDESIVKVMEEASGLPAVTTSGAVLSSLRALGARKIAVFTPYDEWLSNRLVRFLQGNGFDIAMHAFGFDLRTTLEDNCWEPIDDWVAPQVPNDADGVFISCTDFGWLRGVAPLEERIGRPVVTSNLATLWHLLQTVNAADRLPANLSRLTEVSKSRSNNVG</sequence>
<gene>
    <name evidence="1" type="ORF">AOQ72_10690</name>
</gene>
<dbReference type="PIRSF" id="PIRSF015736">
    <property type="entry name" value="MI"/>
    <property type="match status" value="1"/>
</dbReference>
<dbReference type="EMBL" id="LJYF01000005">
    <property type="protein sequence ID" value="KRQ00560.1"/>
    <property type="molecule type" value="Genomic_DNA"/>
</dbReference>
<dbReference type="PANTHER" id="PTHR40267">
    <property type="entry name" value="BLR3294 PROTEIN"/>
    <property type="match status" value="1"/>
</dbReference>
<reference evidence="1 2" key="1">
    <citation type="submission" date="2015-09" db="EMBL/GenBank/DDBJ databases">
        <title>Draft Genome Sequence of the Strain BR 3267 (Bradyrhizobium yuanmingense) recommended as inoculant for cowpea in Brazil.</title>
        <authorList>
            <person name="Simoes-Araujo J.L."/>
            <person name="Zilli J.E."/>
        </authorList>
    </citation>
    <scope>NUCLEOTIDE SEQUENCE [LARGE SCALE GENOMIC DNA]</scope>
    <source>
        <strain evidence="1 2">BR3267</strain>
    </source>
</reference>
<name>A0A0R3CS30_9BRAD</name>
<dbReference type="Pfam" id="PF17645">
    <property type="entry name" value="Amdase"/>
    <property type="match status" value="1"/>
</dbReference>
<organism evidence="1 2">
    <name type="scientific">Bradyrhizobium yuanmingense</name>
    <dbReference type="NCBI Taxonomy" id="108015"/>
    <lineage>
        <taxon>Bacteria</taxon>
        <taxon>Pseudomonadati</taxon>
        <taxon>Pseudomonadota</taxon>
        <taxon>Alphaproteobacteria</taxon>
        <taxon>Hyphomicrobiales</taxon>
        <taxon>Nitrobacteraceae</taxon>
        <taxon>Bradyrhizobium</taxon>
    </lineage>
</organism>
<dbReference type="RefSeq" id="WP_057026513.1">
    <property type="nucleotide sequence ID" value="NZ_LJYF01000005.1"/>
</dbReference>